<gene>
    <name evidence="2" type="ORF">C1645_319966</name>
</gene>
<feature type="compositionally biased region" description="Polar residues" evidence="1">
    <location>
        <begin position="83"/>
        <end position="93"/>
    </location>
</feature>
<proteinExistence type="predicted"/>
<evidence type="ECO:0000313" key="3">
    <source>
        <dbReference type="Proteomes" id="UP000265703"/>
    </source>
</evidence>
<evidence type="ECO:0000313" key="2">
    <source>
        <dbReference type="EMBL" id="RIA86710.1"/>
    </source>
</evidence>
<protein>
    <submittedName>
        <fullName evidence="2">Uncharacterized protein</fullName>
    </submittedName>
</protein>
<comment type="caution">
    <text evidence="2">The sequence shown here is derived from an EMBL/GenBank/DDBJ whole genome shotgun (WGS) entry which is preliminary data.</text>
</comment>
<accession>A0A397SKI5</accession>
<dbReference type="AlphaFoldDB" id="A0A397SKI5"/>
<keyword evidence="3" id="KW-1185">Reference proteome</keyword>
<dbReference type="OrthoDB" id="2367137at2759"/>
<evidence type="ECO:0000256" key="1">
    <source>
        <dbReference type="SAM" id="MobiDB-lite"/>
    </source>
</evidence>
<organism evidence="2 3">
    <name type="scientific">Glomus cerebriforme</name>
    <dbReference type="NCBI Taxonomy" id="658196"/>
    <lineage>
        <taxon>Eukaryota</taxon>
        <taxon>Fungi</taxon>
        <taxon>Fungi incertae sedis</taxon>
        <taxon>Mucoromycota</taxon>
        <taxon>Glomeromycotina</taxon>
        <taxon>Glomeromycetes</taxon>
        <taxon>Glomerales</taxon>
        <taxon>Glomeraceae</taxon>
        <taxon>Glomus</taxon>
    </lineage>
</organism>
<dbReference type="Proteomes" id="UP000265703">
    <property type="component" value="Unassembled WGS sequence"/>
</dbReference>
<reference evidence="2 3" key="1">
    <citation type="submission" date="2018-06" db="EMBL/GenBank/DDBJ databases">
        <title>Comparative genomics reveals the genomic features of Rhizophagus irregularis, R. cerebriforme, R. diaphanum and Gigaspora rosea, and their symbiotic lifestyle signature.</title>
        <authorList>
            <person name="Morin E."/>
            <person name="San Clemente H."/>
            <person name="Chen E.C.H."/>
            <person name="De La Providencia I."/>
            <person name="Hainaut M."/>
            <person name="Kuo A."/>
            <person name="Kohler A."/>
            <person name="Murat C."/>
            <person name="Tang N."/>
            <person name="Roy S."/>
            <person name="Loubradou J."/>
            <person name="Henrissat B."/>
            <person name="Grigoriev I.V."/>
            <person name="Corradi N."/>
            <person name="Roux C."/>
            <person name="Martin F.M."/>
        </authorList>
    </citation>
    <scope>NUCLEOTIDE SEQUENCE [LARGE SCALE GENOMIC DNA]</scope>
    <source>
        <strain evidence="2 3">DAOM 227022</strain>
    </source>
</reference>
<name>A0A397SKI5_9GLOM</name>
<sequence length="472" mass="53982">MDCDSPLITSRFDLQHSPPDTLSYQLSNFSIEPNDSFITISPKVASNTANFDLDVGKTPTKIRMVSTDTEDTDAENLLETMRDSSPQLRNSSNPDEESLCDNVNRSRYKSSSSHTVADQVEEPCHNNLSEESQVQSSSSILSYPDKSYCNNVTNENECLKQQGNPYHNEMSLIEEEKKYITEEVAIEDKMIIDGEMNGVIKHNGSFDNVEDNGQSDNREIVEGKLSIKMHLNNKNEDDNSHCYSWEDEIIDFHNEPFENEDNMMQKIHTNEETSFMIHKKQLEKEGFIIQETNLNENMSCLIQKEQSENENHAKQKTNMNEESLEKKRHILQRINLNDVNYTIDDQSPIDLHCCSQSENKCGFHRIYDLLDKENYNQDSISNFELLKDPIPKEFSGISNQREQINSLQDRLSPTDYIRSSDRFSKDGISPAPSPPSLLSQTTLAMMPQSAWDTLPSFNVSTLDSEVLNDDLL</sequence>
<dbReference type="EMBL" id="QKYT01000349">
    <property type="protein sequence ID" value="RIA86710.1"/>
    <property type="molecule type" value="Genomic_DNA"/>
</dbReference>
<feature type="region of interest" description="Disordered" evidence="1">
    <location>
        <begin position="81"/>
        <end position="101"/>
    </location>
</feature>